<evidence type="ECO:0000259" key="1">
    <source>
        <dbReference type="Pfam" id="PF07727"/>
    </source>
</evidence>
<sequence length="826" mass="92457">MAQQDLSLTAYLTKITKLWNELNCLAPPPKCKCGGCSCGINEEIDALASLTQLMQLLMGLHEVFNNERSQILMLDPLPNVEKAFSMIFSVEQQRAIHTSIDMNSSNVAYQLNLKGNKREDDRYVQKKKFIANKRSLMCSHCHKPGHGQETCFQLHGVPDWHKSLNDRKKKGRSFAANIDDKGDNTQGNAAEVMNQLLELLRKANVSPDPITNHANFAQFEEEFAGNVAKPSCIDLSTWIIDTGATNHVCASIALFHSFAKPANPHFIYLPDGSRNQVQYVGMCSSMKKFFPFLKLLHHLILSCPCLWFHWIPRVLCTYIQTILNPLYLNLLPLDIFLPQPPVVRRSSRITRRPLWLDDFVSVTSNPHIVHPSNAAYTSFVAPVSILQEPKSFQEAMRHQEWIDAMKAELTTLEDNQTWILTPLPAGKKPIGCNWVYKTKLRADGYVERCKARLVAKGFTQVPGVDYTDNFSPVAKPVTVQVFLSIAAAHNWPLQQMDVNNAFLHGYLEEDLYMKPPEGYPVQKGLFANCSDNGLLALLVYVDDIIVTAPSLELIQTVKDYLHSLFTIKDLDNARYFLGLEIARSSDGLYLAQTKYVHDIIKDTGMSAAKSIKTPFPLGLKLATASGAPLSQPDQYHRLIGRLLYLGFTRPDISHSVQQLSQFLTRPCDAHWRATLHVVRYLKGEPSKGLFFPTTCNFELTAYCDGDWASCTDSRRSLTGYCIFLGAALAALHIMANPVFHERTKHIEIDCHVVRSAYKDGFLTPLHIHSSLQLADIFTKSLPLKTFAFLLAKLLLAALHSSPTCGGAVELGNVSVMDDKAATIIGI</sequence>
<protein>
    <submittedName>
        <fullName evidence="3">Uncharacterized protein LOC110013287</fullName>
    </submittedName>
</protein>
<dbReference type="Proteomes" id="UP000504604">
    <property type="component" value="Unplaced"/>
</dbReference>
<evidence type="ECO:0000313" key="2">
    <source>
        <dbReference type="Proteomes" id="UP000504604"/>
    </source>
</evidence>
<feature type="domain" description="Reverse transcriptase Ty1/copia-type" evidence="1">
    <location>
        <begin position="415"/>
        <end position="521"/>
    </location>
</feature>
<dbReference type="InterPro" id="IPR043502">
    <property type="entry name" value="DNA/RNA_pol_sf"/>
</dbReference>
<organism evidence="2 3">
    <name type="scientific">Sesamum indicum</name>
    <name type="common">Oriental sesame</name>
    <name type="synonym">Sesamum orientale</name>
    <dbReference type="NCBI Taxonomy" id="4182"/>
    <lineage>
        <taxon>Eukaryota</taxon>
        <taxon>Viridiplantae</taxon>
        <taxon>Streptophyta</taxon>
        <taxon>Embryophyta</taxon>
        <taxon>Tracheophyta</taxon>
        <taxon>Spermatophyta</taxon>
        <taxon>Magnoliopsida</taxon>
        <taxon>eudicotyledons</taxon>
        <taxon>Gunneridae</taxon>
        <taxon>Pentapetalae</taxon>
        <taxon>asterids</taxon>
        <taxon>lamiids</taxon>
        <taxon>Lamiales</taxon>
        <taxon>Pedaliaceae</taxon>
        <taxon>Sesamum</taxon>
    </lineage>
</organism>
<dbReference type="AlphaFoldDB" id="A0A8M8V7T6"/>
<dbReference type="SUPFAM" id="SSF56672">
    <property type="entry name" value="DNA/RNA polymerases"/>
    <property type="match status" value="1"/>
</dbReference>
<gene>
    <name evidence="3" type="primary">LOC110013287</name>
</gene>
<dbReference type="CDD" id="cd09272">
    <property type="entry name" value="RNase_HI_RT_Ty1"/>
    <property type="match status" value="1"/>
</dbReference>
<dbReference type="RefSeq" id="XP_020555103.1">
    <property type="nucleotide sequence ID" value="XM_020699444.1"/>
</dbReference>
<accession>A0A8M8V7T6</accession>
<dbReference type="GeneID" id="110013287"/>
<dbReference type="InterPro" id="IPR013103">
    <property type="entry name" value="RVT_2"/>
</dbReference>
<keyword evidence="2" id="KW-1185">Reference proteome</keyword>
<evidence type="ECO:0000313" key="3">
    <source>
        <dbReference type="RefSeq" id="XP_020555103.1"/>
    </source>
</evidence>
<dbReference type="PANTHER" id="PTHR11439">
    <property type="entry name" value="GAG-POL-RELATED RETROTRANSPOSON"/>
    <property type="match status" value="1"/>
</dbReference>
<dbReference type="Pfam" id="PF07727">
    <property type="entry name" value="RVT_2"/>
    <property type="match status" value="1"/>
</dbReference>
<dbReference type="PANTHER" id="PTHR11439:SF470">
    <property type="entry name" value="CYSTEINE-RICH RLK (RECEPTOR-LIKE PROTEIN KINASE) 8"/>
    <property type="match status" value="1"/>
</dbReference>
<reference evidence="3" key="1">
    <citation type="submission" date="2025-08" db="UniProtKB">
        <authorList>
            <consortium name="RefSeq"/>
        </authorList>
    </citation>
    <scope>IDENTIFICATION</scope>
</reference>
<dbReference type="OrthoDB" id="411615at2759"/>
<dbReference type="KEGG" id="sind:110013287"/>
<name>A0A8M8V7T6_SESIN</name>
<proteinExistence type="predicted"/>